<keyword evidence="2" id="KW-1185">Reference proteome</keyword>
<comment type="caution">
    <text evidence="1">The sequence shown here is derived from an EMBL/GenBank/DDBJ whole genome shotgun (WGS) entry which is preliminary data.</text>
</comment>
<dbReference type="OrthoDB" id="9797806at2"/>
<dbReference type="STRING" id="1469948.GCA_000732725_02129"/>
<evidence type="ECO:0000313" key="1">
    <source>
        <dbReference type="EMBL" id="TCL57895.1"/>
    </source>
</evidence>
<name>A0A4R1QXA4_9FIRM</name>
<evidence type="ECO:0000313" key="2">
    <source>
        <dbReference type="Proteomes" id="UP000295718"/>
    </source>
</evidence>
<dbReference type="Proteomes" id="UP000295718">
    <property type="component" value="Unassembled WGS sequence"/>
</dbReference>
<evidence type="ECO:0008006" key="3">
    <source>
        <dbReference type="Google" id="ProtNLM"/>
    </source>
</evidence>
<protein>
    <recommendedName>
        <fullName evidence="3">Ribosomal-protein-alanine N-acetyltransferase</fullName>
    </recommendedName>
</protein>
<proteinExistence type="predicted"/>
<gene>
    <name evidence="1" type="ORF">EDD76_1078</name>
</gene>
<organism evidence="1 2">
    <name type="scientific">Kineothrix alysoides</name>
    <dbReference type="NCBI Taxonomy" id="1469948"/>
    <lineage>
        <taxon>Bacteria</taxon>
        <taxon>Bacillati</taxon>
        <taxon>Bacillota</taxon>
        <taxon>Clostridia</taxon>
        <taxon>Lachnospirales</taxon>
        <taxon>Lachnospiraceae</taxon>
        <taxon>Kineothrix</taxon>
    </lineage>
</organism>
<accession>A0A4R1QXA4</accession>
<reference evidence="1 2" key="1">
    <citation type="submission" date="2019-03" db="EMBL/GenBank/DDBJ databases">
        <title>Genomic Encyclopedia of Type Strains, Phase IV (KMG-IV): sequencing the most valuable type-strain genomes for metagenomic binning, comparative biology and taxonomic classification.</title>
        <authorList>
            <person name="Goeker M."/>
        </authorList>
    </citation>
    <scope>NUCLEOTIDE SEQUENCE [LARGE SCALE GENOMIC DNA]</scope>
    <source>
        <strain evidence="1 2">DSM 100556</strain>
    </source>
</reference>
<dbReference type="EMBL" id="SLUO01000007">
    <property type="protein sequence ID" value="TCL57895.1"/>
    <property type="molecule type" value="Genomic_DNA"/>
</dbReference>
<sequence>MRKYLDEKKTELSAVICNHCKKELLVENGILKEGCLEINASFGYFSKKDGQNHSFDLCEDCYDAMIAKFRIPVDCTDIKEFL</sequence>
<dbReference type="AlphaFoldDB" id="A0A4R1QXA4"/>
<dbReference type="RefSeq" id="WP_031390819.1">
    <property type="nucleotide sequence ID" value="NZ_JPNB01000002.1"/>
</dbReference>